<gene>
    <name evidence="3" type="ORF">G4B88_001307</name>
</gene>
<evidence type="ECO:0000256" key="2">
    <source>
        <dbReference type="ARBA" id="ARBA00022679"/>
    </source>
</evidence>
<dbReference type="AlphaFoldDB" id="A0A7J6HZM2"/>
<organism evidence="3 4">
    <name type="scientific">Cannabis sativa</name>
    <name type="common">Hemp</name>
    <name type="synonym">Marijuana</name>
    <dbReference type="NCBI Taxonomy" id="3483"/>
    <lineage>
        <taxon>Eukaryota</taxon>
        <taxon>Viridiplantae</taxon>
        <taxon>Streptophyta</taxon>
        <taxon>Embryophyta</taxon>
        <taxon>Tracheophyta</taxon>
        <taxon>Spermatophyta</taxon>
        <taxon>Magnoliopsida</taxon>
        <taxon>eudicotyledons</taxon>
        <taxon>Gunneridae</taxon>
        <taxon>Pentapetalae</taxon>
        <taxon>rosids</taxon>
        <taxon>fabids</taxon>
        <taxon>Rosales</taxon>
        <taxon>Cannabaceae</taxon>
        <taxon>Cannabis</taxon>
    </lineage>
</organism>
<evidence type="ECO:0000313" key="4">
    <source>
        <dbReference type="Proteomes" id="UP000583929"/>
    </source>
</evidence>
<dbReference type="InterPro" id="IPR004398">
    <property type="entry name" value="RNA_MeTrfase_RsmD"/>
</dbReference>
<keyword evidence="4" id="KW-1185">Reference proteome</keyword>
<comment type="caution">
    <text evidence="3">The sequence shown here is derived from an EMBL/GenBank/DDBJ whole genome shotgun (WGS) entry which is preliminary data.</text>
</comment>
<proteinExistence type="predicted"/>
<keyword evidence="2" id="KW-0808">Transferase</keyword>
<dbReference type="Gene3D" id="3.40.50.150">
    <property type="entry name" value="Vaccinia Virus protein VP39"/>
    <property type="match status" value="1"/>
</dbReference>
<keyword evidence="1" id="KW-0489">Methyltransferase</keyword>
<dbReference type="Proteomes" id="UP000583929">
    <property type="component" value="Unassembled WGS sequence"/>
</dbReference>
<name>A0A7J6HZM2_CANSA</name>
<dbReference type="PANTHER" id="PTHR43542:SF1">
    <property type="entry name" value="METHYLTRANSFERASE"/>
    <property type="match status" value="1"/>
</dbReference>
<dbReference type="GO" id="GO:0031167">
    <property type="term" value="P:rRNA methylation"/>
    <property type="evidence" value="ECO:0007669"/>
    <property type="project" value="InterPro"/>
</dbReference>
<dbReference type="Pfam" id="PF03602">
    <property type="entry name" value="Cons_hypoth95"/>
    <property type="match status" value="1"/>
</dbReference>
<evidence type="ECO:0000313" key="3">
    <source>
        <dbReference type="EMBL" id="KAF4400752.1"/>
    </source>
</evidence>
<accession>A0A7J6HZM2</accession>
<dbReference type="EMBL" id="JAATIQ010000015">
    <property type="protein sequence ID" value="KAF4400752.1"/>
    <property type="molecule type" value="Genomic_DNA"/>
</dbReference>
<dbReference type="InterPro" id="IPR029063">
    <property type="entry name" value="SAM-dependent_MTases_sf"/>
</dbReference>
<evidence type="ECO:0000256" key="1">
    <source>
        <dbReference type="ARBA" id="ARBA00022603"/>
    </source>
</evidence>
<dbReference type="PANTHER" id="PTHR43542">
    <property type="entry name" value="METHYLTRANSFERASE"/>
    <property type="match status" value="1"/>
</dbReference>
<protein>
    <submittedName>
        <fullName evidence="3">Uncharacterized protein</fullName>
    </submittedName>
</protein>
<reference evidence="3 4" key="1">
    <citation type="journal article" date="2020" name="bioRxiv">
        <title>Sequence and annotation of 42 cannabis genomes reveals extensive copy number variation in cannabinoid synthesis and pathogen resistance genes.</title>
        <authorList>
            <person name="Mckernan K.J."/>
            <person name="Helbert Y."/>
            <person name="Kane L.T."/>
            <person name="Ebling H."/>
            <person name="Zhang L."/>
            <person name="Liu B."/>
            <person name="Eaton Z."/>
            <person name="Mclaughlin S."/>
            <person name="Kingan S."/>
            <person name="Baybayan P."/>
            <person name="Concepcion G."/>
            <person name="Jordan M."/>
            <person name="Riva A."/>
            <person name="Barbazuk W."/>
            <person name="Harkins T."/>
        </authorList>
    </citation>
    <scope>NUCLEOTIDE SEQUENCE [LARGE SCALE GENOMIC DNA]</scope>
    <source>
        <strain evidence="4">cv. Jamaican Lion 4</strain>
        <tissue evidence="3">Leaf</tissue>
    </source>
</reference>
<sequence length="186" mass="21725">MATWLWLKKRRLNGLRDEHEWRRGDEVMIFTIVGIEAISRGCSEVHFVEMDPWVVMNVLRPNLEWTGFLDASVIHTGYIFSLKPSLSSANIPFSIPFSSIFVQQPIHASDQPIFDNEQSMESRFKMLISLCGERRFAMEETYRFMVDIASQFVVVCSQCREWTKLLLGSWCILESVSTWFMEPLLF</sequence>
<dbReference type="GO" id="GO:0008168">
    <property type="term" value="F:methyltransferase activity"/>
    <property type="evidence" value="ECO:0007669"/>
    <property type="project" value="UniProtKB-KW"/>
</dbReference>